<gene>
    <name evidence="2" type="ORF">FHX72_000724</name>
</gene>
<name>A0A7W4YDZ0_9MICO</name>
<proteinExistence type="predicted"/>
<evidence type="ECO:0000256" key="1">
    <source>
        <dbReference type="SAM" id="MobiDB-lite"/>
    </source>
</evidence>
<comment type="caution">
    <text evidence="2">The sequence shown here is derived from an EMBL/GenBank/DDBJ whole genome shotgun (WGS) entry which is preliminary data.</text>
</comment>
<dbReference type="AlphaFoldDB" id="A0A7W4YDZ0"/>
<feature type="compositionally biased region" description="Basic and acidic residues" evidence="1">
    <location>
        <begin position="59"/>
        <end position="70"/>
    </location>
</feature>
<dbReference type="EMBL" id="JACHWJ010000001">
    <property type="protein sequence ID" value="MBB2956612.1"/>
    <property type="molecule type" value="Genomic_DNA"/>
</dbReference>
<feature type="compositionally biased region" description="Low complexity" evidence="1">
    <location>
        <begin position="72"/>
        <end position="89"/>
    </location>
</feature>
<protein>
    <submittedName>
        <fullName evidence="2">Uncharacterized protein</fullName>
    </submittedName>
</protein>
<evidence type="ECO:0000313" key="3">
    <source>
        <dbReference type="Proteomes" id="UP000545286"/>
    </source>
</evidence>
<evidence type="ECO:0000313" key="2">
    <source>
        <dbReference type="EMBL" id="MBB2956612.1"/>
    </source>
</evidence>
<feature type="region of interest" description="Disordered" evidence="1">
    <location>
        <begin position="40"/>
        <end position="121"/>
    </location>
</feature>
<keyword evidence="3" id="KW-1185">Reference proteome</keyword>
<sequence length="121" mass="13245">MSAITNTNLTAIDEAGLRFIVGSRVTKAPHDLAKHFHWHGDSFTDGQVIDTITMRRHKPDPERVKTRREPVGTPTSTRSRGGRSGSTRGNEPSGTGTPSPCRRTAPWTSSRDAALRRRPGS</sequence>
<organism evidence="2 3">
    <name type="scientific">Pseudoclavibacter helvolus</name>
    <dbReference type="NCBI Taxonomy" id="255205"/>
    <lineage>
        <taxon>Bacteria</taxon>
        <taxon>Bacillati</taxon>
        <taxon>Actinomycetota</taxon>
        <taxon>Actinomycetes</taxon>
        <taxon>Micrococcales</taxon>
        <taxon>Microbacteriaceae</taxon>
        <taxon>Pseudoclavibacter</taxon>
    </lineage>
</organism>
<dbReference type="Proteomes" id="UP000545286">
    <property type="component" value="Unassembled WGS sequence"/>
</dbReference>
<reference evidence="2 3" key="1">
    <citation type="submission" date="2020-08" db="EMBL/GenBank/DDBJ databases">
        <title>Sequencing the genomes of 1000 actinobacteria strains.</title>
        <authorList>
            <person name="Klenk H.-P."/>
        </authorList>
    </citation>
    <scope>NUCLEOTIDE SEQUENCE [LARGE SCALE GENOMIC DNA]</scope>
    <source>
        <strain evidence="2 3">DSM 20419</strain>
    </source>
</reference>
<accession>A0A7W4YDZ0</accession>